<dbReference type="PROSITE" id="PS50073">
    <property type="entry name" value="COPPER_FIST_2"/>
    <property type="match status" value="1"/>
</dbReference>
<evidence type="ECO:0000313" key="3">
    <source>
        <dbReference type="EMBL" id="TKA22269.1"/>
    </source>
</evidence>
<feature type="region of interest" description="Disordered" evidence="1">
    <location>
        <begin position="143"/>
        <end position="186"/>
    </location>
</feature>
<protein>
    <recommendedName>
        <fullName evidence="2">Copper-fist domain-containing protein</fullName>
    </recommendedName>
</protein>
<evidence type="ECO:0000313" key="4">
    <source>
        <dbReference type="Proteomes" id="UP000308549"/>
    </source>
</evidence>
<evidence type="ECO:0000259" key="2">
    <source>
        <dbReference type="PROSITE" id="PS50073"/>
    </source>
</evidence>
<dbReference type="GO" id="GO:0003700">
    <property type="term" value="F:DNA-binding transcription factor activity"/>
    <property type="evidence" value="ECO:0007669"/>
    <property type="project" value="InterPro"/>
</dbReference>
<feature type="region of interest" description="Disordered" evidence="1">
    <location>
        <begin position="544"/>
        <end position="602"/>
    </location>
</feature>
<dbReference type="InterPro" id="IPR001083">
    <property type="entry name" value="Cu_fist_DNA-bd_dom"/>
</dbReference>
<dbReference type="SMART" id="SM01090">
    <property type="entry name" value="Copper-fist"/>
    <property type="match status" value="1"/>
</dbReference>
<gene>
    <name evidence="3" type="ORF">B0A50_08231</name>
</gene>
<feature type="compositionally biased region" description="Pro residues" evidence="1">
    <location>
        <begin position="451"/>
        <end position="461"/>
    </location>
</feature>
<dbReference type="Pfam" id="PF00649">
    <property type="entry name" value="Copper-fist"/>
    <property type="match status" value="1"/>
</dbReference>
<feature type="compositionally biased region" description="Polar residues" evidence="1">
    <location>
        <begin position="412"/>
        <end position="426"/>
    </location>
</feature>
<proteinExistence type="predicted"/>
<dbReference type="Proteomes" id="UP000308549">
    <property type="component" value="Unassembled WGS sequence"/>
</dbReference>
<dbReference type="OrthoDB" id="5600085at2759"/>
<comment type="caution">
    <text evidence="3">The sequence shown here is derived from an EMBL/GenBank/DDBJ whole genome shotgun (WGS) entry which is preliminary data.</text>
</comment>
<dbReference type="Gene3D" id="3.90.430.10">
    <property type="entry name" value="Copper fist DNA-binding domain"/>
    <property type="match status" value="1"/>
</dbReference>
<feature type="compositionally biased region" description="Gly residues" evidence="1">
    <location>
        <begin position="555"/>
        <end position="564"/>
    </location>
</feature>
<dbReference type="InterPro" id="IPR036395">
    <property type="entry name" value="Cu_fist_DNA-bd_dom_sf"/>
</dbReference>
<dbReference type="EMBL" id="NAJL01000079">
    <property type="protein sequence ID" value="TKA22269.1"/>
    <property type="molecule type" value="Genomic_DNA"/>
</dbReference>
<feature type="compositionally biased region" description="Low complexity" evidence="1">
    <location>
        <begin position="472"/>
        <end position="485"/>
    </location>
</feature>
<reference evidence="3 4" key="1">
    <citation type="submission" date="2017-03" db="EMBL/GenBank/DDBJ databases">
        <title>Genomes of endolithic fungi from Antarctica.</title>
        <authorList>
            <person name="Coleine C."/>
            <person name="Masonjones S."/>
            <person name="Stajich J.E."/>
        </authorList>
    </citation>
    <scope>NUCLEOTIDE SEQUENCE [LARGE SCALE GENOMIC DNA]</scope>
    <source>
        <strain evidence="3 4">CCFEE 6315</strain>
    </source>
</reference>
<dbReference type="GO" id="GO:0005507">
    <property type="term" value="F:copper ion binding"/>
    <property type="evidence" value="ECO:0007669"/>
    <property type="project" value="InterPro"/>
</dbReference>
<name>A0A4V6WJM2_9PEZI</name>
<evidence type="ECO:0000256" key="1">
    <source>
        <dbReference type="SAM" id="MobiDB-lite"/>
    </source>
</evidence>
<feature type="compositionally biased region" description="Low complexity" evidence="1">
    <location>
        <begin position="392"/>
        <end position="411"/>
    </location>
</feature>
<keyword evidence="4" id="KW-1185">Reference proteome</keyword>
<accession>A0A4V6WJM2</accession>
<dbReference type="AlphaFoldDB" id="A0A4V6WJM2"/>
<feature type="domain" description="Copper-fist" evidence="2">
    <location>
        <begin position="29"/>
        <end position="64"/>
    </location>
</feature>
<feature type="region of interest" description="Disordered" evidence="1">
    <location>
        <begin position="389"/>
        <end position="489"/>
    </location>
</feature>
<feature type="compositionally biased region" description="Polar residues" evidence="1">
    <location>
        <begin position="150"/>
        <end position="162"/>
    </location>
</feature>
<dbReference type="SMART" id="SM00412">
    <property type="entry name" value="Cu_FIST"/>
    <property type="match status" value="1"/>
</dbReference>
<dbReference type="GO" id="GO:0003677">
    <property type="term" value="F:DNA binding"/>
    <property type="evidence" value="ECO:0007669"/>
    <property type="project" value="InterPro"/>
</dbReference>
<organism evidence="3 4">
    <name type="scientific">Salinomyces thailandicus</name>
    <dbReference type="NCBI Taxonomy" id="706561"/>
    <lineage>
        <taxon>Eukaryota</taxon>
        <taxon>Fungi</taxon>
        <taxon>Dikarya</taxon>
        <taxon>Ascomycota</taxon>
        <taxon>Pezizomycotina</taxon>
        <taxon>Dothideomycetes</taxon>
        <taxon>Dothideomycetidae</taxon>
        <taxon>Mycosphaerellales</taxon>
        <taxon>Teratosphaeriaceae</taxon>
        <taxon>Salinomyces</taxon>
    </lineage>
</organism>
<feature type="region of interest" description="Disordered" evidence="1">
    <location>
        <begin position="246"/>
        <end position="309"/>
    </location>
</feature>
<dbReference type="SUPFAM" id="SSF57879">
    <property type="entry name" value="Zinc domain conserved in yeast copper-regulated transcription factors"/>
    <property type="match status" value="1"/>
</dbReference>
<dbReference type="GO" id="GO:0005634">
    <property type="term" value="C:nucleus"/>
    <property type="evidence" value="ECO:0007669"/>
    <property type="project" value="InterPro"/>
</dbReference>
<sequence>MSNTNTNPNPDKPFKSIEVIDARTNESCKIACMPCIRGHRTISCGIPVCRTKNLWTVKRPGRPSNSCTCMYGSTGGCKCVVVAKTACPHKPKKGEKRSEECRCDEHGRFCCYLEPKHWDQLMALQKPTVDFFRTKEELEAAHAAQKRATMRTTPSWSANSPGAFSVGSSASTPAPPSTGRSLHFVPSEYNMRSPSQSITPRFGMMGLGAPQGSEYHATPDVLAWNGQVPQAPLDYHPSQYDADLGLPEGKSCCQRGPTSPPPSASPSQQQPPHTPGLPHQPTFPSFTTPHLPILSFPDQQHLPSTPQPSNYERFATAYFNHQFPSAICQTCGLAGCTCRMCPPVLQNVANGSWAQCCGRKHARTTTYVAPDAVATFAEQPPLLQQQREYGFSSNSNQQQQQPPQMTQQSYSAHQNFEQQQEPQPMTQYPYPTHPFTYTSPINPPTLHYQQPQPPSPQPWPPSHDFLPPHQHTNNNNNNNNNNTNNSMNDITNALPPDFPRFDYPNDTFTLPEGVGGSLDSSLHSVLDPGLDLDLSEFLMRDLEQRPPEEEEGEGLWRGEGGGVAGREEEEKGGEGRGETSGEESGGEGAGGCCCSSGGRGGR</sequence>
<feature type="compositionally biased region" description="Basic and acidic residues" evidence="1">
    <location>
        <begin position="565"/>
        <end position="579"/>
    </location>
</feature>
<feature type="compositionally biased region" description="Polar residues" evidence="1">
    <location>
        <begin position="297"/>
        <end position="309"/>
    </location>
</feature>